<evidence type="ECO:0000256" key="7">
    <source>
        <dbReference type="ARBA" id="ARBA00023231"/>
    </source>
</evidence>
<evidence type="ECO:0000259" key="13">
    <source>
        <dbReference type="Pfam" id="PF01592"/>
    </source>
</evidence>
<evidence type="ECO:0000313" key="16">
    <source>
        <dbReference type="Proteomes" id="UP001144323"/>
    </source>
</evidence>
<proteinExistence type="inferred from homology"/>
<comment type="similarity">
    <text evidence="1 9">Belongs to the NifU family.</text>
</comment>
<evidence type="ECO:0000259" key="12">
    <source>
        <dbReference type="Pfam" id="PF01106"/>
    </source>
</evidence>
<dbReference type="PIRSF" id="PIRSF000375">
    <property type="entry name" value="NifU"/>
    <property type="match status" value="1"/>
</dbReference>
<feature type="binding site" evidence="10">
    <location>
        <position position="175"/>
    </location>
    <ligand>
        <name>[2Fe-2S] cluster</name>
        <dbReference type="ChEBI" id="CHEBI:190135"/>
    </ligand>
</feature>
<evidence type="ECO:0000256" key="8">
    <source>
        <dbReference type="ARBA" id="ARBA00034078"/>
    </source>
</evidence>
<dbReference type="Pfam" id="PF01106">
    <property type="entry name" value="NifU"/>
    <property type="match status" value="1"/>
</dbReference>
<feature type="binding site" evidence="10">
    <location>
        <position position="35"/>
    </location>
    <ligand>
        <name>Fe cation</name>
        <dbReference type="ChEBI" id="CHEBI:24875"/>
    </ligand>
</feature>
<evidence type="ECO:0000256" key="11">
    <source>
        <dbReference type="SAM" id="MobiDB-lite"/>
    </source>
</evidence>
<dbReference type="PANTHER" id="PTHR10093">
    <property type="entry name" value="IRON-SULFUR CLUSTER ASSEMBLY ENZYME NIFU HOMOLOG"/>
    <property type="match status" value="1"/>
</dbReference>
<evidence type="ECO:0000256" key="2">
    <source>
        <dbReference type="ARBA" id="ARBA00015278"/>
    </source>
</evidence>
<feature type="binding site" evidence="10">
    <location>
        <position position="106"/>
    </location>
    <ligand>
        <name>Fe cation</name>
        <dbReference type="ChEBI" id="CHEBI:24875"/>
    </ligand>
</feature>
<comment type="cofactor">
    <cofactor evidence="10">
        <name>[2Fe-2S] cluster</name>
        <dbReference type="ChEBI" id="CHEBI:190135"/>
    </cofactor>
    <text evidence="10">Binds 1 [2Fe-2S] cluster per subunit.</text>
</comment>
<keyword evidence="16" id="KW-1185">Reference proteome</keyword>
<keyword evidence="4 10" id="KW-0479">Metal-binding</keyword>
<sequence>MWDYSDKVKDYFFNPKNAGVLGEANAVGEVGAISCGDALKLMLKVDPDTEVIQEAKFQTFGCGSAIASSSALTELIIGKTLQEAVTLTNQDIADFLGGLPPEKMHCSVMGYEALQAAIANFRGEEWHDDHEEGALVCKCFGVDEGMIERAIRMNKLTSIEQVTDYTKAGGGCLTCFDKLEEVLAKVNAELVAEGILADHEAYRTGVVDAAEIKAKAKAKKEAERDAAPPTSPLTPASPLPPPSAGLTNLKKMRLIEEAIEEMRPFLRKDGGDCELIDVDGSNVLVSLTGACTGCQMASVTISGIQERLIAKLGMPIRVIPVKSHVH</sequence>
<gene>
    <name evidence="15" type="primary">nifU</name>
    <name evidence="15" type="ORF">LMG27198_30930</name>
</gene>
<feature type="binding site" evidence="10">
    <location>
        <position position="139"/>
    </location>
    <ligand>
        <name>[2Fe-2S] cluster</name>
        <dbReference type="ChEBI" id="CHEBI:190135"/>
    </ligand>
</feature>
<evidence type="ECO:0000256" key="10">
    <source>
        <dbReference type="PIRSR" id="PIRSR000375-1"/>
    </source>
</evidence>
<comment type="cofactor">
    <cofactor evidence="10">
        <name>Fe cation</name>
        <dbReference type="ChEBI" id="CHEBI:24875"/>
    </cofactor>
    <text evidence="10">Binds 1 Fe cation per subunit.</text>
</comment>
<keyword evidence="7 9" id="KW-0535">Nitrogen fixation</keyword>
<dbReference type="InterPro" id="IPR010238">
    <property type="entry name" value="NIF_FeS_clus_asmbl_NifU"/>
</dbReference>
<dbReference type="InterPro" id="IPR002871">
    <property type="entry name" value="NIF_FeS_clus_asmbl_NifU_N"/>
</dbReference>
<feature type="compositionally biased region" description="Pro residues" evidence="11">
    <location>
        <begin position="229"/>
        <end position="243"/>
    </location>
</feature>
<protein>
    <recommendedName>
        <fullName evidence="2 9">Nitrogen fixation protein NifU</fullName>
    </recommendedName>
</protein>
<feature type="binding site" evidence="10">
    <location>
        <position position="137"/>
    </location>
    <ligand>
        <name>[2Fe-2S] cluster</name>
        <dbReference type="ChEBI" id="CHEBI:190135"/>
    </ligand>
</feature>
<keyword evidence="6 10" id="KW-0411">Iron-sulfur</keyword>
<dbReference type="GO" id="GO:0016226">
    <property type="term" value="P:iron-sulfur cluster assembly"/>
    <property type="evidence" value="ECO:0007669"/>
    <property type="project" value="InterPro"/>
</dbReference>
<feature type="binding site" evidence="10">
    <location>
        <position position="172"/>
    </location>
    <ligand>
        <name>[2Fe-2S] cluster</name>
        <dbReference type="ChEBI" id="CHEBI:190135"/>
    </ligand>
</feature>
<evidence type="ECO:0000313" key="15">
    <source>
        <dbReference type="EMBL" id="GLI94101.1"/>
    </source>
</evidence>
<dbReference type="Gene3D" id="3.30.300.130">
    <property type="entry name" value="Fe-S cluster assembly (FSCA)"/>
    <property type="match status" value="1"/>
</dbReference>
<dbReference type="CDD" id="cd19947">
    <property type="entry name" value="NifU_Fer2_BFD-like"/>
    <property type="match status" value="1"/>
</dbReference>
<dbReference type="EMBL" id="BSEC01000001">
    <property type="protein sequence ID" value="GLI94101.1"/>
    <property type="molecule type" value="Genomic_DNA"/>
</dbReference>
<comment type="caution">
    <text evidence="15">The sequence shown here is derived from an EMBL/GenBank/DDBJ whole genome shotgun (WGS) entry which is preliminary data.</text>
</comment>
<evidence type="ECO:0000256" key="5">
    <source>
        <dbReference type="ARBA" id="ARBA00023004"/>
    </source>
</evidence>
<dbReference type="Pfam" id="PF01592">
    <property type="entry name" value="NifU_N"/>
    <property type="match status" value="1"/>
</dbReference>
<evidence type="ECO:0000256" key="6">
    <source>
        <dbReference type="ARBA" id="ARBA00023014"/>
    </source>
</evidence>
<feature type="binding site" evidence="10">
    <location>
        <position position="62"/>
    </location>
    <ligand>
        <name>Fe cation</name>
        <dbReference type="ChEBI" id="CHEBI:24875"/>
    </ligand>
</feature>
<dbReference type="InterPro" id="IPR007419">
    <property type="entry name" value="BFD-like_2Fe2S-bd_dom"/>
</dbReference>
<dbReference type="NCBIfam" id="TIGR02000">
    <property type="entry name" value="NifU_proper"/>
    <property type="match status" value="1"/>
</dbReference>
<dbReference type="RefSeq" id="WP_281804121.1">
    <property type="nucleotide sequence ID" value="NZ_BSEC01000001.1"/>
</dbReference>
<dbReference type="Gene3D" id="3.90.1010.10">
    <property type="match status" value="1"/>
</dbReference>
<reference evidence="15" key="1">
    <citation type="journal article" date="2023" name="Int. J. Syst. Evol. Microbiol.">
        <title>Methylocystis iwaonis sp. nov., a type II methane-oxidizing bacterium from surface soil of a rice paddy field in Japan, and emended description of the genus Methylocystis (ex Whittenbury et al. 1970) Bowman et al. 1993.</title>
        <authorList>
            <person name="Kaise H."/>
            <person name="Sawadogo J.B."/>
            <person name="Alam M.S."/>
            <person name="Ueno C."/>
            <person name="Dianou D."/>
            <person name="Shinjo R."/>
            <person name="Asakawa S."/>
        </authorList>
    </citation>
    <scope>NUCLEOTIDE SEQUENCE</scope>
    <source>
        <strain evidence="15">LMG27198</strain>
    </source>
</reference>
<evidence type="ECO:0000256" key="9">
    <source>
        <dbReference type="PIRNR" id="PIRNR000375"/>
    </source>
</evidence>
<keyword evidence="5 10" id="KW-0408">Iron</keyword>
<comment type="function">
    <text evidence="9">May be involved in the formation or repair of [Fe-S] clusters present in iron-sulfur proteins.</text>
</comment>
<dbReference type="AlphaFoldDB" id="A0A9W6LT39"/>
<dbReference type="Pfam" id="PF04324">
    <property type="entry name" value="Fer2_BFD"/>
    <property type="match status" value="1"/>
</dbReference>
<feature type="domain" description="BFD-like [2Fe-2S]-binding" evidence="14">
    <location>
        <begin position="135"/>
        <end position="184"/>
    </location>
</feature>
<dbReference type="SUPFAM" id="SSF82649">
    <property type="entry name" value="SufE/NifU"/>
    <property type="match status" value="1"/>
</dbReference>
<dbReference type="InterPro" id="IPR001075">
    <property type="entry name" value="NIF_FeS_clus_asmbl_NifU_C"/>
</dbReference>
<dbReference type="InterPro" id="IPR016217">
    <property type="entry name" value="N_fixation_NifU"/>
</dbReference>
<keyword evidence="3 10" id="KW-0001">2Fe-2S</keyword>
<dbReference type="InterPro" id="IPR034904">
    <property type="entry name" value="FSCA_dom_sf"/>
</dbReference>
<dbReference type="Gene3D" id="1.10.10.1100">
    <property type="entry name" value="BFD-like [2Fe-2S]-binding domain"/>
    <property type="match status" value="1"/>
</dbReference>
<dbReference type="Proteomes" id="UP001144323">
    <property type="component" value="Unassembled WGS sequence"/>
</dbReference>
<feature type="domain" description="NIF system FeS cluster assembly NifU N-terminal" evidence="13">
    <location>
        <begin position="4"/>
        <end position="124"/>
    </location>
</feature>
<organism evidence="15 16">
    <name type="scientific">Methylocystis echinoides</name>
    <dbReference type="NCBI Taxonomy" id="29468"/>
    <lineage>
        <taxon>Bacteria</taxon>
        <taxon>Pseudomonadati</taxon>
        <taxon>Pseudomonadota</taxon>
        <taxon>Alphaproteobacteria</taxon>
        <taxon>Hyphomicrobiales</taxon>
        <taxon>Methylocystaceae</taxon>
        <taxon>Methylocystis</taxon>
    </lineage>
</organism>
<evidence type="ECO:0000259" key="14">
    <source>
        <dbReference type="Pfam" id="PF04324"/>
    </source>
</evidence>
<name>A0A9W6LT39_9HYPH</name>
<evidence type="ECO:0000256" key="4">
    <source>
        <dbReference type="ARBA" id="ARBA00022723"/>
    </source>
</evidence>
<evidence type="ECO:0000256" key="1">
    <source>
        <dbReference type="ARBA" id="ARBA00006420"/>
    </source>
</evidence>
<dbReference type="CDD" id="cd06664">
    <property type="entry name" value="IscU_like"/>
    <property type="match status" value="1"/>
</dbReference>
<dbReference type="SUPFAM" id="SSF117916">
    <property type="entry name" value="Fe-S cluster assembly (FSCA) domain-like"/>
    <property type="match status" value="1"/>
</dbReference>
<dbReference type="InterPro" id="IPR041854">
    <property type="entry name" value="BFD-like_2Fe2S-bd_dom_sf"/>
</dbReference>
<comment type="cofactor">
    <cofactor evidence="8">
        <name>[2Fe-2S] cluster</name>
        <dbReference type="ChEBI" id="CHEBI:190135"/>
    </cofactor>
</comment>
<evidence type="ECO:0000256" key="3">
    <source>
        <dbReference type="ARBA" id="ARBA00022714"/>
    </source>
</evidence>
<accession>A0A9W6LT39</accession>
<dbReference type="GO" id="GO:0051537">
    <property type="term" value="F:2 iron, 2 sulfur cluster binding"/>
    <property type="evidence" value="ECO:0007669"/>
    <property type="project" value="UniProtKB-KW"/>
</dbReference>
<dbReference type="GO" id="GO:0005506">
    <property type="term" value="F:iron ion binding"/>
    <property type="evidence" value="ECO:0007669"/>
    <property type="project" value="InterPro"/>
</dbReference>
<feature type="region of interest" description="Disordered" evidence="11">
    <location>
        <begin position="218"/>
        <end position="245"/>
    </location>
</feature>
<feature type="domain" description="NIF system FeS cluster assembly NifU C-terminal" evidence="12">
    <location>
        <begin position="255"/>
        <end position="319"/>
    </location>
</feature>